<dbReference type="EMBL" id="CAQQ02044762">
    <property type="status" value="NOT_ANNOTATED_CDS"/>
    <property type="molecule type" value="Genomic_DNA"/>
</dbReference>
<feature type="region of interest" description="Disordered" evidence="1">
    <location>
        <begin position="36"/>
        <end position="61"/>
    </location>
</feature>
<accession>T1GWV0</accession>
<evidence type="ECO:0000313" key="2">
    <source>
        <dbReference type="EnsemblMetazoa" id="MESCA008282-PA"/>
    </source>
</evidence>
<reference evidence="3" key="1">
    <citation type="submission" date="2013-02" db="EMBL/GenBank/DDBJ databases">
        <authorList>
            <person name="Hughes D."/>
        </authorList>
    </citation>
    <scope>NUCLEOTIDE SEQUENCE</scope>
    <source>
        <strain>Durham</strain>
        <strain evidence="3">NC isolate 2 -- Noor lab</strain>
    </source>
</reference>
<dbReference type="HOGENOM" id="CLU_633548_0_0_1"/>
<dbReference type="AlphaFoldDB" id="T1GWV0"/>
<dbReference type="STRING" id="36166.T1GWV0"/>
<reference evidence="2" key="2">
    <citation type="submission" date="2015-06" db="UniProtKB">
        <authorList>
            <consortium name="EnsemblMetazoa"/>
        </authorList>
    </citation>
    <scope>IDENTIFICATION</scope>
</reference>
<dbReference type="EMBL" id="CAQQ02044760">
    <property type="status" value="NOT_ANNOTATED_CDS"/>
    <property type="molecule type" value="Genomic_DNA"/>
</dbReference>
<feature type="compositionally biased region" description="Low complexity" evidence="1">
    <location>
        <begin position="38"/>
        <end position="56"/>
    </location>
</feature>
<protein>
    <submittedName>
        <fullName evidence="2">Uncharacterized protein</fullName>
    </submittedName>
</protein>
<dbReference type="Proteomes" id="UP000015102">
    <property type="component" value="Unassembled WGS sequence"/>
</dbReference>
<feature type="region of interest" description="Disordered" evidence="1">
    <location>
        <begin position="389"/>
        <end position="433"/>
    </location>
</feature>
<organism evidence="2 3">
    <name type="scientific">Megaselia scalaris</name>
    <name type="common">Humpbacked fly</name>
    <name type="synonym">Phora scalaris</name>
    <dbReference type="NCBI Taxonomy" id="36166"/>
    <lineage>
        <taxon>Eukaryota</taxon>
        <taxon>Metazoa</taxon>
        <taxon>Ecdysozoa</taxon>
        <taxon>Arthropoda</taxon>
        <taxon>Hexapoda</taxon>
        <taxon>Insecta</taxon>
        <taxon>Pterygota</taxon>
        <taxon>Neoptera</taxon>
        <taxon>Endopterygota</taxon>
        <taxon>Diptera</taxon>
        <taxon>Brachycera</taxon>
        <taxon>Muscomorpha</taxon>
        <taxon>Platypezoidea</taxon>
        <taxon>Phoridae</taxon>
        <taxon>Megaseliini</taxon>
        <taxon>Megaselia</taxon>
    </lineage>
</organism>
<feature type="compositionally biased region" description="Polar residues" evidence="1">
    <location>
        <begin position="391"/>
        <end position="404"/>
    </location>
</feature>
<evidence type="ECO:0000256" key="1">
    <source>
        <dbReference type="SAM" id="MobiDB-lite"/>
    </source>
</evidence>
<dbReference type="EnsemblMetazoa" id="MESCA008282-RA">
    <property type="protein sequence ID" value="MESCA008282-PA"/>
    <property type="gene ID" value="MESCA008282"/>
</dbReference>
<evidence type="ECO:0000313" key="3">
    <source>
        <dbReference type="Proteomes" id="UP000015102"/>
    </source>
</evidence>
<feature type="region of interest" description="Disordered" evidence="1">
    <location>
        <begin position="185"/>
        <end position="275"/>
    </location>
</feature>
<feature type="compositionally biased region" description="Basic and acidic residues" evidence="1">
    <location>
        <begin position="405"/>
        <end position="415"/>
    </location>
</feature>
<name>T1GWV0_MEGSC</name>
<dbReference type="EMBL" id="CAQQ02044761">
    <property type="status" value="NOT_ANNOTATED_CDS"/>
    <property type="molecule type" value="Genomic_DNA"/>
</dbReference>
<keyword evidence="3" id="KW-1185">Reference proteome</keyword>
<proteinExistence type="predicted"/>
<sequence>MSRQQQVKIQNVAKSKSSNGLPTFLRWFKKSKETVNPSGALSSASQISSSQDSLGDLENRNNFTTSSESLVSTATNGFAFIQPKNYEQTNGIGIKTTNIENHPVEESSSLLRRIRLHNTRRNHQINCRISLKEKYCLQESDTLPSNKHRIPEGIECTYENLDPNRRHTADNKNFCRNKRNNFRRTVSDSSKDISSGAYSHVKGKRRAPAPPKIEMPVQVEDQLERKSSVSVESTLSRKKRRAPPPPNLTPTSNDISDESSKQAPTSPPEVAKCSPRPWYKRSVAINKNSDIPFKREINLKTMEKRKKKDFNKKMEKEPLPDCANSRVSIFDANNKLSILLRNKQEEKDRRKSGIAMPNISELDKETDNFIKTRESLTLTNDIILQQKMFEQASSSTEQKPVQESTEPKSSKDLIAKFESQPSTSKSDDLDSSV</sequence>